<protein>
    <submittedName>
        <fullName evidence="2">Uncharacterized protein</fullName>
    </submittedName>
</protein>
<dbReference type="VEuPathDB" id="AmoebaDB:ACA1_182820"/>
<feature type="compositionally biased region" description="Basic and acidic residues" evidence="1">
    <location>
        <begin position="92"/>
        <end position="126"/>
    </location>
</feature>
<proteinExistence type="predicted"/>
<dbReference type="RefSeq" id="XP_004345892.1">
    <property type="nucleotide sequence ID" value="XM_004345842.1"/>
</dbReference>
<dbReference type="KEGG" id="acan:ACA1_182820"/>
<evidence type="ECO:0000313" key="2">
    <source>
        <dbReference type="EMBL" id="ELR21348.1"/>
    </source>
</evidence>
<gene>
    <name evidence="2" type="ORF">ACA1_182820</name>
</gene>
<evidence type="ECO:0000313" key="3">
    <source>
        <dbReference type="Proteomes" id="UP000011083"/>
    </source>
</evidence>
<organism evidence="2 3">
    <name type="scientific">Acanthamoeba castellanii (strain ATCC 30010 / Neff)</name>
    <dbReference type="NCBI Taxonomy" id="1257118"/>
    <lineage>
        <taxon>Eukaryota</taxon>
        <taxon>Amoebozoa</taxon>
        <taxon>Discosea</taxon>
        <taxon>Longamoebia</taxon>
        <taxon>Centramoebida</taxon>
        <taxon>Acanthamoebidae</taxon>
        <taxon>Acanthamoeba</taxon>
    </lineage>
</organism>
<feature type="region of interest" description="Disordered" evidence="1">
    <location>
        <begin position="92"/>
        <end position="211"/>
    </location>
</feature>
<dbReference type="EMBL" id="KB007904">
    <property type="protein sequence ID" value="ELR21348.1"/>
    <property type="molecule type" value="Genomic_DNA"/>
</dbReference>
<dbReference type="Proteomes" id="UP000011083">
    <property type="component" value="Unassembled WGS sequence"/>
</dbReference>
<dbReference type="AlphaFoldDB" id="L8H9D1"/>
<dbReference type="GeneID" id="14922240"/>
<keyword evidence="3" id="KW-1185">Reference proteome</keyword>
<reference evidence="2 3" key="1">
    <citation type="journal article" date="2013" name="Genome Biol.">
        <title>Genome of Acanthamoeba castellanii highlights extensive lateral gene transfer and early evolution of tyrosine kinase signaling.</title>
        <authorList>
            <person name="Clarke M."/>
            <person name="Lohan A.J."/>
            <person name="Liu B."/>
            <person name="Lagkouvardos I."/>
            <person name="Roy S."/>
            <person name="Zafar N."/>
            <person name="Bertelli C."/>
            <person name="Schilde C."/>
            <person name="Kianianmomeni A."/>
            <person name="Burglin T.R."/>
            <person name="Frech C."/>
            <person name="Turcotte B."/>
            <person name="Kopec K.O."/>
            <person name="Synnott J.M."/>
            <person name="Choo C."/>
            <person name="Paponov I."/>
            <person name="Finkler A."/>
            <person name="Soon Heng Tan C."/>
            <person name="Hutchins A.P."/>
            <person name="Weinmeier T."/>
            <person name="Rattei T."/>
            <person name="Chu J.S."/>
            <person name="Gimenez G."/>
            <person name="Irimia M."/>
            <person name="Rigden D.J."/>
            <person name="Fitzpatrick D.A."/>
            <person name="Lorenzo-Morales J."/>
            <person name="Bateman A."/>
            <person name="Chiu C.H."/>
            <person name="Tang P."/>
            <person name="Hegemann P."/>
            <person name="Fromm H."/>
            <person name="Raoult D."/>
            <person name="Greub G."/>
            <person name="Miranda-Saavedra D."/>
            <person name="Chen N."/>
            <person name="Nash P."/>
            <person name="Ginger M.L."/>
            <person name="Horn M."/>
            <person name="Schaap P."/>
            <person name="Caler L."/>
            <person name="Loftus B."/>
        </authorList>
    </citation>
    <scope>NUCLEOTIDE SEQUENCE [LARGE SCALE GENOMIC DNA]</scope>
    <source>
        <strain evidence="2 3">Neff</strain>
    </source>
</reference>
<accession>L8H9D1</accession>
<name>L8H9D1_ACACF</name>
<evidence type="ECO:0000256" key="1">
    <source>
        <dbReference type="SAM" id="MobiDB-lite"/>
    </source>
</evidence>
<sequence>MGVEQPRGRAQMLSAKVEKLIARKNATVLSDAWSKLRADVDDDAEEDDILVLKKKQPQPARPVEVSKAGEAHMTATVSAEQKAKAIQYAQQLRDKMKASDVKDKERLRQIRREQRWEEKQRAKAEAMEEMGLGAQLVPPEEGEYGSYGEDDGEGGGYDDDDDGEEENGSANEEDEDDDEESPAPAKRKRGDAEPSTKVEAARQQKKQRLLDAASTDALEEMALKLLQQS</sequence>
<feature type="compositionally biased region" description="Acidic residues" evidence="1">
    <location>
        <begin position="140"/>
        <end position="181"/>
    </location>
</feature>
<feature type="compositionally biased region" description="Basic and acidic residues" evidence="1">
    <location>
        <begin position="190"/>
        <end position="202"/>
    </location>
</feature>
<feature type="region of interest" description="Disordered" evidence="1">
    <location>
        <begin position="57"/>
        <end position="76"/>
    </location>
</feature>
<dbReference type="STRING" id="1257118.L8H9D1"/>